<accession>A0AAV5WMK2</accession>
<evidence type="ECO:0000313" key="2">
    <source>
        <dbReference type="EMBL" id="GMT31498.1"/>
    </source>
</evidence>
<comment type="caution">
    <text evidence="2">The sequence shown here is derived from an EMBL/GenBank/DDBJ whole genome shotgun (WGS) entry which is preliminary data.</text>
</comment>
<feature type="non-terminal residue" evidence="2">
    <location>
        <position position="1"/>
    </location>
</feature>
<evidence type="ECO:0000313" key="3">
    <source>
        <dbReference type="Proteomes" id="UP001432322"/>
    </source>
</evidence>
<keyword evidence="3" id="KW-1185">Reference proteome</keyword>
<name>A0AAV5WMK2_9BILA</name>
<proteinExistence type="predicted"/>
<keyword evidence="1" id="KW-0175">Coiled coil</keyword>
<dbReference type="SUPFAM" id="SSF50969">
    <property type="entry name" value="YVTN repeat-like/Quinoprotein amine dehydrogenase"/>
    <property type="match status" value="1"/>
</dbReference>
<dbReference type="AlphaFoldDB" id="A0AAV5WMK2"/>
<gene>
    <name evidence="2" type="ORF">PFISCL1PPCAC_22795</name>
</gene>
<evidence type="ECO:0008006" key="4">
    <source>
        <dbReference type="Google" id="ProtNLM"/>
    </source>
</evidence>
<protein>
    <recommendedName>
        <fullName evidence="4">Minichromosome loss protein Mcl1 middle region domain-containing protein</fullName>
    </recommendedName>
</protein>
<dbReference type="InterPro" id="IPR011044">
    <property type="entry name" value="Quino_amine_DH_bsu"/>
</dbReference>
<feature type="coiled-coil region" evidence="1">
    <location>
        <begin position="302"/>
        <end position="329"/>
    </location>
</feature>
<feature type="non-terminal residue" evidence="2">
    <location>
        <position position="410"/>
    </location>
</feature>
<dbReference type="Proteomes" id="UP001432322">
    <property type="component" value="Unassembled WGS sequence"/>
</dbReference>
<evidence type="ECO:0000256" key="1">
    <source>
        <dbReference type="SAM" id="Coils"/>
    </source>
</evidence>
<dbReference type="EMBL" id="BTSY01000006">
    <property type="protein sequence ID" value="GMT31498.1"/>
    <property type="molecule type" value="Genomic_DNA"/>
</dbReference>
<reference evidence="2" key="1">
    <citation type="submission" date="2023-10" db="EMBL/GenBank/DDBJ databases">
        <title>Genome assembly of Pristionchus species.</title>
        <authorList>
            <person name="Yoshida K."/>
            <person name="Sommer R.J."/>
        </authorList>
    </citation>
    <scope>NUCLEOTIDE SEQUENCE</scope>
    <source>
        <strain evidence="2">RS5133</strain>
    </source>
</reference>
<organism evidence="2 3">
    <name type="scientific">Pristionchus fissidentatus</name>
    <dbReference type="NCBI Taxonomy" id="1538716"/>
    <lineage>
        <taxon>Eukaryota</taxon>
        <taxon>Metazoa</taxon>
        <taxon>Ecdysozoa</taxon>
        <taxon>Nematoda</taxon>
        <taxon>Chromadorea</taxon>
        <taxon>Rhabditida</taxon>
        <taxon>Rhabditina</taxon>
        <taxon>Diplogasteromorpha</taxon>
        <taxon>Diplogasteroidea</taxon>
        <taxon>Neodiplogasteridae</taxon>
        <taxon>Pristionchus</taxon>
    </lineage>
</organism>
<sequence>FDAINRNSPGRKEIEDLGGSFFMVGDNRLAVYQTGDSTVMRYWNERTSAWESTWDEVSFPKGGRFMGSVNSRRGLIGIADAETEEITEVHPFHIDFVLGDGTKQISKLAPLRFLTPIVVVIFSFDTDYLFALSTTHIYYWNSDTPTAPAVRVCALRDDYRGAAAYARGSSLFFLYDGNAATMDEFEGDSGEWSRWTLGHNETGLLPNLAGLRGQRKLMTFSPELITVFAVSVADNSLWSLDVFDPFWNRIGDLNNDGVPAEIVSADGRTVFVRAGEDTVAVTVMPEMDQFAIEDNAVAGVVEEEEDEETKTLNAQLKEAREKRDGEMNKLRKIGVMLLDGGMDQKTLEDIESGFEKMEEHEEGLSETDRMRREIQSIKKSDGLYKKKLMKYIIMMSKLPKPLEKREEEKE</sequence>